<dbReference type="InterPro" id="IPR018843">
    <property type="entry name" value="Utp8_b-prop"/>
</dbReference>
<dbReference type="InterPro" id="IPR053881">
    <property type="entry name" value="Utp8_C"/>
</dbReference>
<protein>
    <submittedName>
        <fullName evidence="3">LAQU0S04e02652g1_1</fullName>
    </submittedName>
</protein>
<dbReference type="Proteomes" id="UP000236544">
    <property type="component" value="Unassembled WGS sequence"/>
</dbReference>
<organism evidence="3 4">
    <name type="scientific">Lachancea quebecensis</name>
    <dbReference type="NCBI Taxonomy" id="1654605"/>
    <lineage>
        <taxon>Eukaryota</taxon>
        <taxon>Fungi</taxon>
        <taxon>Dikarya</taxon>
        <taxon>Ascomycota</taxon>
        <taxon>Saccharomycotina</taxon>
        <taxon>Saccharomycetes</taxon>
        <taxon>Saccharomycetales</taxon>
        <taxon>Saccharomycetaceae</taxon>
        <taxon>Lachancea</taxon>
    </lineage>
</organism>
<accession>A0A0P1KQA2</accession>
<dbReference type="AlphaFoldDB" id="A0A0P1KQA2"/>
<feature type="domain" description="Utp8 beta-propeller" evidence="1">
    <location>
        <begin position="1"/>
        <end position="373"/>
    </location>
</feature>
<sequence>MPSISQPFRLTALPKIASLNNYATQGSYLQVADTLTPTTNNINVGVSGSAVSQYIINPTPKLVYNQPISSTNVVSACAVAEIATTEEKDPREVICYGVQSNRTFSLCATIKPVSSTASDSSFGETYATHKISVTDQIVSLKVFPDTKSIVAVLRSGLIQFFDFELKMQHSLDSSYKNVSYVQHFTSESGQKFMFLLSDIDGNKVSFKLFEIAQSDSAPPAAELSSVILENMCLEGSKIFYQFGQVYRLHGNAVSIYNLPHFQHSRTIELPFLASESIISFKPISTNRALLTSDNKMYLLDLLHNAILSQREMGHLKTFQLLETAVIPGNSALNNKTIALGVSIKHGSNPSSSLDIVNIDVGTGTLRDSLGKGFLSRENKSQHLQPLVSTVNDTETTEFDYDRILKELSKTTGNIERFDSVFFKKLDIKNNYYTDSDRFVNNRDFLEDVSALIFKSFKSEYPKALTYLLTNPLFPVSHTHNLLQKLKDHPRLFKQAIVTCPNLPLDELIQELFTVINDELCLDLSLRILQDFNKDSIKETIKQKSKIDVNNFINFVISESFEEDRIKNKPRLFQLLSLVLDSVGLFALENDMLEKLTKYIDQQLSVVKENVELYNLVEEKNFKNALGQPVGDILNSNEPVATAYSIEQLEL</sequence>
<evidence type="ECO:0000259" key="1">
    <source>
        <dbReference type="Pfam" id="PF10395"/>
    </source>
</evidence>
<keyword evidence="4" id="KW-1185">Reference proteome</keyword>
<name>A0A0P1KQA2_9SACH</name>
<dbReference type="Pfam" id="PF22542">
    <property type="entry name" value="Utp8_C"/>
    <property type="match status" value="1"/>
</dbReference>
<proteinExistence type="predicted"/>
<dbReference type="EMBL" id="LN890563">
    <property type="protein sequence ID" value="CUS21869.1"/>
    <property type="molecule type" value="Genomic_DNA"/>
</dbReference>
<dbReference type="OrthoDB" id="4055624at2759"/>
<evidence type="ECO:0000313" key="4">
    <source>
        <dbReference type="Proteomes" id="UP000236544"/>
    </source>
</evidence>
<reference evidence="4" key="1">
    <citation type="submission" date="2015-10" db="EMBL/GenBank/DDBJ databases">
        <authorList>
            <person name="Devillers H."/>
        </authorList>
    </citation>
    <scope>NUCLEOTIDE SEQUENCE [LARGE SCALE GENOMIC DNA]</scope>
</reference>
<dbReference type="Pfam" id="PF10395">
    <property type="entry name" value="Utp8_b_propeller"/>
    <property type="match status" value="1"/>
</dbReference>
<evidence type="ECO:0000259" key="2">
    <source>
        <dbReference type="Pfam" id="PF22542"/>
    </source>
</evidence>
<evidence type="ECO:0000313" key="3">
    <source>
        <dbReference type="EMBL" id="CUS21869.1"/>
    </source>
</evidence>
<gene>
    <name evidence="3" type="ORF">LAQU0_S04e02652g</name>
</gene>
<feature type="domain" description="Utp8 C-terminal" evidence="2">
    <location>
        <begin position="380"/>
        <end position="620"/>
    </location>
</feature>